<dbReference type="EMBL" id="LAXJ01000008">
    <property type="protein sequence ID" value="KRS12750.1"/>
    <property type="molecule type" value="Genomic_DNA"/>
</dbReference>
<evidence type="ECO:0000256" key="3">
    <source>
        <dbReference type="ARBA" id="ARBA00023163"/>
    </source>
</evidence>
<sequence length="242" mass="26884">MAIDCGTCPLRELELFAPIKAEELEFMKSFKTGELRAEQGTEILAEGASSTQLYTALSGMGIRYKTMPDGRRQVVGFVLPGDFVGLQSGVMGEMQHSVEATTAMKLCVFNRSDFWRLFESQPQRAFDLTHLAAREEQLLGEALVTVGQMNGIARVAWALYRFYQRLKALELIENGRVPLPYRQQDLADAVGLSLVHTNKTLTRLREAGVATWQDDALVVHKEVELARLGNVEPGSISARPLI</sequence>
<dbReference type="OrthoDB" id="7584044at2"/>
<dbReference type="Pfam" id="PF13545">
    <property type="entry name" value="HTH_Crp_2"/>
    <property type="match status" value="1"/>
</dbReference>
<dbReference type="Gene3D" id="1.10.10.10">
    <property type="entry name" value="Winged helix-like DNA-binding domain superfamily/Winged helix DNA-binding domain"/>
    <property type="match status" value="1"/>
</dbReference>
<organism evidence="5 6">
    <name type="scientific">Roseovarius atlanticus</name>
    <dbReference type="NCBI Taxonomy" id="1641875"/>
    <lineage>
        <taxon>Bacteria</taxon>
        <taxon>Pseudomonadati</taxon>
        <taxon>Pseudomonadota</taxon>
        <taxon>Alphaproteobacteria</taxon>
        <taxon>Rhodobacterales</taxon>
        <taxon>Roseobacteraceae</taxon>
        <taxon>Roseovarius</taxon>
    </lineage>
</organism>
<evidence type="ECO:0000313" key="5">
    <source>
        <dbReference type="EMBL" id="KRS12750.1"/>
    </source>
</evidence>
<dbReference type="InterPro" id="IPR012318">
    <property type="entry name" value="HTH_CRP"/>
</dbReference>
<keyword evidence="3" id="KW-0804">Transcription</keyword>
<dbReference type="SMART" id="SM00419">
    <property type="entry name" value="HTH_CRP"/>
    <property type="match status" value="1"/>
</dbReference>
<dbReference type="InterPro" id="IPR014710">
    <property type="entry name" value="RmlC-like_jellyroll"/>
</dbReference>
<dbReference type="InterPro" id="IPR018490">
    <property type="entry name" value="cNMP-bd_dom_sf"/>
</dbReference>
<dbReference type="InterPro" id="IPR036388">
    <property type="entry name" value="WH-like_DNA-bd_sf"/>
</dbReference>
<gene>
    <name evidence="5" type="ORF">XM53_09190</name>
</gene>
<dbReference type="PROSITE" id="PS51063">
    <property type="entry name" value="HTH_CRP_2"/>
    <property type="match status" value="1"/>
</dbReference>
<dbReference type="InterPro" id="IPR000595">
    <property type="entry name" value="cNMP-bd_dom"/>
</dbReference>
<dbReference type="SUPFAM" id="SSF46785">
    <property type="entry name" value="Winged helix' DNA-binding domain"/>
    <property type="match status" value="1"/>
</dbReference>
<keyword evidence="1" id="KW-0805">Transcription regulation</keyword>
<accession>A0A0T5NVG9</accession>
<evidence type="ECO:0000259" key="4">
    <source>
        <dbReference type="PROSITE" id="PS51063"/>
    </source>
</evidence>
<dbReference type="SUPFAM" id="SSF51206">
    <property type="entry name" value="cAMP-binding domain-like"/>
    <property type="match status" value="1"/>
</dbReference>
<feature type="domain" description="HTH crp-type" evidence="4">
    <location>
        <begin position="149"/>
        <end position="223"/>
    </location>
</feature>
<dbReference type="GO" id="GO:0003677">
    <property type="term" value="F:DNA binding"/>
    <property type="evidence" value="ECO:0007669"/>
    <property type="project" value="UniProtKB-KW"/>
</dbReference>
<keyword evidence="6" id="KW-1185">Reference proteome</keyword>
<dbReference type="PANTHER" id="PTHR24567">
    <property type="entry name" value="CRP FAMILY TRANSCRIPTIONAL REGULATORY PROTEIN"/>
    <property type="match status" value="1"/>
</dbReference>
<evidence type="ECO:0000256" key="2">
    <source>
        <dbReference type="ARBA" id="ARBA00023125"/>
    </source>
</evidence>
<dbReference type="Pfam" id="PF00027">
    <property type="entry name" value="cNMP_binding"/>
    <property type="match status" value="1"/>
</dbReference>
<keyword evidence="2" id="KW-0238">DNA-binding</keyword>
<dbReference type="Gene3D" id="2.60.120.10">
    <property type="entry name" value="Jelly Rolls"/>
    <property type="match status" value="1"/>
</dbReference>
<dbReference type="CDD" id="cd00038">
    <property type="entry name" value="CAP_ED"/>
    <property type="match status" value="1"/>
</dbReference>
<dbReference type="PATRIC" id="fig|1641875.4.peg.4248"/>
<dbReference type="GO" id="GO:0003700">
    <property type="term" value="F:DNA-binding transcription factor activity"/>
    <property type="evidence" value="ECO:0007669"/>
    <property type="project" value="TreeGrafter"/>
</dbReference>
<dbReference type="AlphaFoldDB" id="A0A0T5NVG9"/>
<dbReference type="InterPro" id="IPR036390">
    <property type="entry name" value="WH_DNA-bd_sf"/>
</dbReference>
<dbReference type="Proteomes" id="UP000051295">
    <property type="component" value="Unassembled WGS sequence"/>
</dbReference>
<comment type="caution">
    <text evidence="5">The sequence shown here is derived from an EMBL/GenBank/DDBJ whole genome shotgun (WGS) entry which is preliminary data.</text>
</comment>
<evidence type="ECO:0000256" key="1">
    <source>
        <dbReference type="ARBA" id="ARBA00023015"/>
    </source>
</evidence>
<name>A0A0T5NVG9_9RHOB</name>
<evidence type="ECO:0000313" key="6">
    <source>
        <dbReference type="Proteomes" id="UP000051295"/>
    </source>
</evidence>
<protein>
    <submittedName>
        <fullName evidence="5">Crp/Fnr family transcriptional regulator</fullName>
    </submittedName>
</protein>
<proteinExistence type="predicted"/>
<dbReference type="InterPro" id="IPR050397">
    <property type="entry name" value="Env_Response_Regulators"/>
</dbReference>
<dbReference type="STRING" id="1641875.XM53_09190"/>
<dbReference type="GO" id="GO:0005829">
    <property type="term" value="C:cytosol"/>
    <property type="evidence" value="ECO:0007669"/>
    <property type="project" value="TreeGrafter"/>
</dbReference>
<dbReference type="PANTHER" id="PTHR24567:SF68">
    <property type="entry name" value="DNA-BINDING TRANSCRIPTIONAL DUAL REGULATOR CRP"/>
    <property type="match status" value="1"/>
</dbReference>
<reference evidence="5 6" key="1">
    <citation type="submission" date="2015-04" db="EMBL/GenBank/DDBJ databases">
        <title>The draft genome sequence of Roseovarius sp.R12b.</title>
        <authorList>
            <person name="Li G."/>
            <person name="Lai Q."/>
            <person name="Shao Z."/>
            <person name="Yan P."/>
        </authorList>
    </citation>
    <scope>NUCLEOTIDE SEQUENCE [LARGE SCALE GENOMIC DNA]</scope>
    <source>
        <strain evidence="5 6">R12B</strain>
    </source>
</reference>